<dbReference type="AlphaFoldDB" id="A6TLN6"/>
<accession>A6TLN6</accession>
<evidence type="ECO:0000313" key="3">
    <source>
        <dbReference type="Proteomes" id="UP000001572"/>
    </source>
</evidence>
<evidence type="ECO:0000313" key="2">
    <source>
        <dbReference type="EMBL" id="ABR47104.1"/>
    </source>
</evidence>
<dbReference type="HOGENOM" id="CLU_2379878_0_0_9"/>
<proteinExistence type="predicted"/>
<feature type="transmembrane region" description="Helical" evidence="1">
    <location>
        <begin position="61"/>
        <end position="79"/>
    </location>
</feature>
<name>A6TLN6_ALKMQ</name>
<dbReference type="STRING" id="293826.Amet_0882"/>
<evidence type="ECO:0000256" key="1">
    <source>
        <dbReference type="SAM" id="Phobius"/>
    </source>
</evidence>
<dbReference type="EMBL" id="CP000724">
    <property type="protein sequence ID" value="ABR47104.1"/>
    <property type="molecule type" value="Genomic_DNA"/>
</dbReference>
<feature type="transmembrane region" description="Helical" evidence="1">
    <location>
        <begin position="37"/>
        <end position="55"/>
    </location>
</feature>
<keyword evidence="1" id="KW-1133">Transmembrane helix</keyword>
<reference evidence="3" key="1">
    <citation type="journal article" date="2016" name="Genome Announc.">
        <title>Complete genome sequence of Alkaliphilus metalliredigens strain QYMF, an alkaliphilic and metal-reducing bacterium isolated from borax-contaminated leachate ponds.</title>
        <authorList>
            <person name="Hwang C."/>
            <person name="Copeland A."/>
            <person name="Lucas S."/>
            <person name="Lapidus A."/>
            <person name="Barry K."/>
            <person name="Detter J.C."/>
            <person name="Glavina Del Rio T."/>
            <person name="Hammon N."/>
            <person name="Israni S."/>
            <person name="Dalin E."/>
            <person name="Tice H."/>
            <person name="Pitluck S."/>
            <person name="Chertkov O."/>
            <person name="Brettin T."/>
            <person name="Bruce D."/>
            <person name="Han C."/>
            <person name="Schmutz J."/>
            <person name="Larimer F."/>
            <person name="Land M.L."/>
            <person name="Hauser L."/>
            <person name="Kyrpides N."/>
            <person name="Mikhailova N."/>
            <person name="Ye Q."/>
            <person name="Zhou J."/>
            <person name="Richardson P."/>
            <person name="Fields M.W."/>
        </authorList>
    </citation>
    <scope>NUCLEOTIDE SEQUENCE [LARGE SCALE GENOMIC DNA]</scope>
    <source>
        <strain evidence="3">QYMF</strain>
    </source>
</reference>
<protein>
    <submittedName>
        <fullName evidence="2">Uncharacterized protein</fullName>
    </submittedName>
</protein>
<keyword evidence="3" id="KW-1185">Reference proteome</keyword>
<dbReference type="KEGG" id="amt:Amet_0882"/>
<sequence>MISASRAVFTKLPFFIWLFNSRYYNIYILCLINRGHFMIYIGFLIICVIFGIFGGAVAGEVGLIGGALLGALLMIFAQLQDIHRTLMESKEEKN</sequence>
<dbReference type="Proteomes" id="UP000001572">
    <property type="component" value="Chromosome"/>
</dbReference>
<organism evidence="2 3">
    <name type="scientific">Alkaliphilus metalliredigens (strain QYMF)</name>
    <dbReference type="NCBI Taxonomy" id="293826"/>
    <lineage>
        <taxon>Bacteria</taxon>
        <taxon>Bacillati</taxon>
        <taxon>Bacillota</taxon>
        <taxon>Clostridia</taxon>
        <taxon>Peptostreptococcales</taxon>
        <taxon>Natronincolaceae</taxon>
        <taxon>Alkaliphilus</taxon>
    </lineage>
</organism>
<keyword evidence="1" id="KW-0812">Transmembrane</keyword>
<keyword evidence="1" id="KW-0472">Membrane</keyword>
<gene>
    <name evidence="2" type="ordered locus">Amet_0882</name>
</gene>